<dbReference type="Pfam" id="PF20420">
    <property type="entry name" value="DUF6702"/>
    <property type="match status" value="1"/>
</dbReference>
<accession>A0ABW2U603</accession>
<sequence length="80" mass="8913">MDTPAMRLLSLLRRYCCCFPGWRGAGPARLPLLADRLRYNAAKKQLELSVKVFTDDFETALSQGQPAHVSLDAAGPRPWP</sequence>
<protein>
    <submittedName>
        <fullName evidence="1">DUF6702 family protein</fullName>
    </submittedName>
</protein>
<dbReference type="RefSeq" id="WP_380202723.1">
    <property type="nucleotide sequence ID" value="NZ_JBHTEK010000001.1"/>
</dbReference>
<dbReference type="Proteomes" id="UP001596513">
    <property type="component" value="Unassembled WGS sequence"/>
</dbReference>
<evidence type="ECO:0000313" key="1">
    <source>
        <dbReference type="EMBL" id="MFC7667859.1"/>
    </source>
</evidence>
<dbReference type="InterPro" id="IPR046525">
    <property type="entry name" value="DUF6702"/>
</dbReference>
<evidence type="ECO:0000313" key="2">
    <source>
        <dbReference type="Proteomes" id="UP001596513"/>
    </source>
</evidence>
<comment type="caution">
    <text evidence="1">The sequence shown here is derived from an EMBL/GenBank/DDBJ whole genome shotgun (WGS) entry which is preliminary data.</text>
</comment>
<keyword evidence="2" id="KW-1185">Reference proteome</keyword>
<dbReference type="EMBL" id="JBHTEK010000001">
    <property type="protein sequence ID" value="MFC7667859.1"/>
    <property type="molecule type" value="Genomic_DNA"/>
</dbReference>
<gene>
    <name evidence="1" type="ORF">ACFQT0_11010</name>
</gene>
<proteinExistence type="predicted"/>
<reference evidence="2" key="1">
    <citation type="journal article" date="2019" name="Int. J. Syst. Evol. Microbiol.">
        <title>The Global Catalogue of Microorganisms (GCM) 10K type strain sequencing project: providing services to taxonomists for standard genome sequencing and annotation.</title>
        <authorList>
            <consortium name="The Broad Institute Genomics Platform"/>
            <consortium name="The Broad Institute Genome Sequencing Center for Infectious Disease"/>
            <person name="Wu L."/>
            <person name="Ma J."/>
        </authorList>
    </citation>
    <scope>NUCLEOTIDE SEQUENCE [LARGE SCALE GENOMIC DNA]</scope>
    <source>
        <strain evidence="2">JCM 19635</strain>
    </source>
</reference>
<name>A0ABW2U603_9BACT</name>
<organism evidence="1 2">
    <name type="scientific">Hymenobacter humi</name>
    <dbReference type="NCBI Taxonomy" id="1411620"/>
    <lineage>
        <taxon>Bacteria</taxon>
        <taxon>Pseudomonadati</taxon>
        <taxon>Bacteroidota</taxon>
        <taxon>Cytophagia</taxon>
        <taxon>Cytophagales</taxon>
        <taxon>Hymenobacteraceae</taxon>
        <taxon>Hymenobacter</taxon>
    </lineage>
</organism>